<organism evidence="1 2">
    <name type="scientific">Nonomuraea maritima</name>
    <dbReference type="NCBI Taxonomy" id="683260"/>
    <lineage>
        <taxon>Bacteria</taxon>
        <taxon>Bacillati</taxon>
        <taxon>Actinomycetota</taxon>
        <taxon>Actinomycetes</taxon>
        <taxon>Streptosporangiales</taxon>
        <taxon>Streptosporangiaceae</taxon>
        <taxon>Nonomuraea</taxon>
    </lineage>
</organism>
<proteinExistence type="predicted"/>
<dbReference type="STRING" id="683260.SAMN05421874_13916"/>
<dbReference type="Proteomes" id="UP000198683">
    <property type="component" value="Unassembled WGS sequence"/>
</dbReference>
<accession>A0A1G9QJF8</accession>
<evidence type="ECO:0000313" key="2">
    <source>
        <dbReference type="Proteomes" id="UP000198683"/>
    </source>
</evidence>
<name>A0A1G9QJF8_9ACTN</name>
<gene>
    <name evidence="1" type="ORF">SAMN05421874_13916</name>
</gene>
<keyword evidence="2" id="KW-1185">Reference proteome</keyword>
<evidence type="ECO:0000313" key="1">
    <source>
        <dbReference type="EMBL" id="SDM10971.1"/>
    </source>
</evidence>
<dbReference type="AlphaFoldDB" id="A0A1G9QJF8"/>
<reference evidence="1 2" key="1">
    <citation type="submission" date="2016-10" db="EMBL/GenBank/DDBJ databases">
        <authorList>
            <person name="de Groot N.N."/>
        </authorList>
    </citation>
    <scope>NUCLEOTIDE SEQUENCE [LARGE SCALE GENOMIC DNA]</scope>
    <source>
        <strain evidence="1 2">CGMCC 4.5681</strain>
    </source>
</reference>
<dbReference type="OrthoDB" id="7619731at2"/>
<protein>
    <submittedName>
        <fullName evidence="1">Uncharacterized protein</fullName>
    </submittedName>
</protein>
<dbReference type="RefSeq" id="WP_143022361.1">
    <property type="nucleotide sequence ID" value="NZ_FNFB01000039.1"/>
</dbReference>
<sequence length="140" mass="14983">MPSTQVDWPSTAAAGFPFPGRVPVRRLADELSAILFTPGLSVDEATGWLDTVTRAFADAEPGPVPPWAFNTFTTLQSLHLHLVLGLADRGTPPHAEAVTTRIGTILRAPFPWLAQPSLLPGWRNASDPLSSPVVNDKIAP</sequence>
<dbReference type="EMBL" id="FNFB01000039">
    <property type="protein sequence ID" value="SDM10971.1"/>
    <property type="molecule type" value="Genomic_DNA"/>
</dbReference>